<feature type="signal peptide" evidence="2">
    <location>
        <begin position="1"/>
        <end position="23"/>
    </location>
</feature>
<feature type="compositionally biased region" description="Low complexity" evidence="1">
    <location>
        <begin position="32"/>
        <end position="42"/>
    </location>
</feature>
<dbReference type="RefSeq" id="WP_058847183.1">
    <property type="nucleotide sequence ID" value="NZ_LOCL01000029.1"/>
</dbReference>
<evidence type="ECO:0000313" key="4">
    <source>
        <dbReference type="Proteomes" id="UP000054804"/>
    </source>
</evidence>
<keyword evidence="2" id="KW-0732">Signal</keyword>
<sequence length="84" mass="8257">MRGSLIRTTALATSAMAAVLAPAACDKDGDDSAGSSPSAAPSTRGGQKDGGSSLKTDSMTVDGPVVTNWHTEPQGAVPGDGRQG</sequence>
<gene>
    <name evidence="3" type="ORF">AT728_08470</name>
</gene>
<feature type="chain" id="PRO_5006937116" evidence="2">
    <location>
        <begin position="24"/>
        <end position="84"/>
    </location>
</feature>
<feature type="region of interest" description="Disordered" evidence="1">
    <location>
        <begin position="25"/>
        <end position="84"/>
    </location>
</feature>
<evidence type="ECO:0000256" key="1">
    <source>
        <dbReference type="SAM" id="MobiDB-lite"/>
    </source>
</evidence>
<proteinExistence type="predicted"/>
<dbReference type="OrthoDB" id="3784430at2"/>
<keyword evidence="4" id="KW-1185">Reference proteome</keyword>
<organism evidence="3 4">
    <name type="scientific">Streptomyces silvensis</name>
    <dbReference type="NCBI Taxonomy" id="1765722"/>
    <lineage>
        <taxon>Bacteria</taxon>
        <taxon>Bacillati</taxon>
        <taxon>Actinomycetota</taxon>
        <taxon>Actinomycetes</taxon>
        <taxon>Kitasatosporales</taxon>
        <taxon>Streptomycetaceae</taxon>
        <taxon>Streptomyces</taxon>
    </lineage>
</organism>
<name>A0A0W7X823_9ACTN</name>
<dbReference type="EMBL" id="LOCL01000029">
    <property type="protein sequence ID" value="KUF19023.1"/>
    <property type="molecule type" value="Genomic_DNA"/>
</dbReference>
<accession>A0A0W7X823</accession>
<comment type="caution">
    <text evidence="3">The sequence shown here is derived from an EMBL/GenBank/DDBJ whole genome shotgun (WGS) entry which is preliminary data.</text>
</comment>
<evidence type="ECO:0000313" key="3">
    <source>
        <dbReference type="EMBL" id="KUF19023.1"/>
    </source>
</evidence>
<reference evidence="3 4" key="1">
    <citation type="submission" date="2015-12" db="EMBL/GenBank/DDBJ databases">
        <title>Draft genome sequence of Streptomyces silvensis ATCC 53525, a producer of novel hormone antagonists.</title>
        <authorList>
            <person name="Johnston C.W."/>
            <person name="Li Y."/>
            <person name="Magarvey N.A."/>
        </authorList>
    </citation>
    <scope>NUCLEOTIDE SEQUENCE [LARGE SCALE GENOMIC DNA]</scope>
    <source>
        <strain evidence="3 4">ATCC 53525</strain>
    </source>
</reference>
<evidence type="ECO:0000256" key="2">
    <source>
        <dbReference type="SAM" id="SignalP"/>
    </source>
</evidence>
<dbReference type="AlphaFoldDB" id="A0A0W7X823"/>
<protein>
    <submittedName>
        <fullName evidence="3">Uncharacterized protein</fullName>
    </submittedName>
</protein>
<dbReference type="Proteomes" id="UP000054804">
    <property type="component" value="Unassembled WGS sequence"/>
</dbReference>